<reference evidence="2 3" key="1">
    <citation type="journal article" date="2013" name="Nature">
        <title>Insights into bilaterian evolution from three spiralian genomes.</title>
        <authorList>
            <person name="Simakov O."/>
            <person name="Marletaz F."/>
            <person name="Cho S.J."/>
            <person name="Edsinger-Gonzales E."/>
            <person name="Havlak P."/>
            <person name="Hellsten U."/>
            <person name="Kuo D.H."/>
            <person name="Larsson T."/>
            <person name="Lv J."/>
            <person name="Arendt D."/>
            <person name="Savage R."/>
            <person name="Osoegawa K."/>
            <person name="de Jong P."/>
            <person name="Grimwood J."/>
            <person name="Chapman J.A."/>
            <person name="Shapiro H."/>
            <person name="Aerts A."/>
            <person name="Otillar R.P."/>
            <person name="Terry A.Y."/>
            <person name="Boore J.L."/>
            <person name="Grigoriev I.V."/>
            <person name="Lindberg D.R."/>
            <person name="Seaver E.C."/>
            <person name="Weisblat D.A."/>
            <person name="Putnam N.H."/>
            <person name="Rokhsar D.S."/>
        </authorList>
    </citation>
    <scope>NUCLEOTIDE SEQUENCE [LARGE SCALE GENOMIC DNA]</scope>
</reference>
<dbReference type="GeneID" id="20239847"/>
<sequence length="191" mass="21815">MKGTKGETDLLLLNTPSPSKLKQKNRSHPASRKLQDQFEGKKAPEEDVDRLLLSTSPIVTKDKSRNNDDLHFDESGDTSDTWVEQIQNYTEIEDTSCLSQDSVDSWPRPSHQDTEIYSADLTEVIHNILILLAWCGRNDLTKVEKRGDIGIIDIYLGGLLEDNMATNDQVVQLVQQFMYFTIMIAFFFLKF</sequence>
<dbReference type="HOGENOM" id="CLU_1422980_0_0_1"/>
<proteinExistence type="predicted"/>
<gene>
    <name evidence="2" type="ORF">LOTGIDRAFT_164860</name>
</gene>
<evidence type="ECO:0000313" key="2">
    <source>
        <dbReference type="EMBL" id="ESO89824.1"/>
    </source>
</evidence>
<name>V4BLW2_LOTGI</name>
<feature type="region of interest" description="Disordered" evidence="1">
    <location>
        <begin position="1"/>
        <end position="52"/>
    </location>
</feature>
<feature type="compositionally biased region" description="Basic residues" evidence="1">
    <location>
        <begin position="21"/>
        <end position="31"/>
    </location>
</feature>
<keyword evidence="3" id="KW-1185">Reference proteome</keyword>
<dbReference type="CTD" id="20239847"/>
<accession>V4BLW2</accession>
<dbReference type="AlphaFoldDB" id="V4BLW2"/>
<dbReference type="KEGG" id="lgi:LOTGIDRAFT_164860"/>
<evidence type="ECO:0000256" key="1">
    <source>
        <dbReference type="SAM" id="MobiDB-lite"/>
    </source>
</evidence>
<feature type="compositionally biased region" description="Basic and acidic residues" evidence="1">
    <location>
        <begin position="33"/>
        <end position="45"/>
    </location>
</feature>
<dbReference type="OrthoDB" id="10659582at2759"/>
<evidence type="ECO:0000313" key="3">
    <source>
        <dbReference type="Proteomes" id="UP000030746"/>
    </source>
</evidence>
<dbReference type="RefSeq" id="XP_009059607.1">
    <property type="nucleotide sequence ID" value="XM_009061359.1"/>
</dbReference>
<dbReference type="EMBL" id="KB202544">
    <property type="protein sequence ID" value="ESO89824.1"/>
    <property type="molecule type" value="Genomic_DNA"/>
</dbReference>
<dbReference type="Proteomes" id="UP000030746">
    <property type="component" value="Unassembled WGS sequence"/>
</dbReference>
<protein>
    <submittedName>
        <fullName evidence="2">Uncharacterized protein</fullName>
    </submittedName>
</protein>
<organism evidence="2 3">
    <name type="scientific">Lottia gigantea</name>
    <name type="common">Giant owl limpet</name>
    <dbReference type="NCBI Taxonomy" id="225164"/>
    <lineage>
        <taxon>Eukaryota</taxon>
        <taxon>Metazoa</taxon>
        <taxon>Spiralia</taxon>
        <taxon>Lophotrochozoa</taxon>
        <taxon>Mollusca</taxon>
        <taxon>Gastropoda</taxon>
        <taxon>Patellogastropoda</taxon>
        <taxon>Lottioidea</taxon>
        <taxon>Lottiidae</taxon>
        <taxon>Lottia</taxon>
    </lineage>
</organism>